<protein>
    <submittedName>
        <fullName evidence="1">Uncharacterized protein</fullName>
    </submittedName>
</protein>
<dbReference type="RefSeq" id="WP_348261533.1">
    <property type="nucleotide sequence ID" value="NZ_CP121196.1"/>
</dbReference>
<dbReference type="EMBL" id="CP121196">
    <property type="protein sequence ID" value="XBH16304.1"/>
    <property type="molecule type" value="Genomic_DNA"/>
</dbReference>
<evidence type="ECO:0000313" key="1">
    <source>
        <dbReference type="EMBL" id="XBH16304.1"/>
    </source>
</evidence>
<organism evidence="1">
    <name type="scientific">Telmatobacter sp. DSM 110680</name>
    <dbReference type="NCBI Taxonomy" id="3036704"/>
    <lineage>
        <taxon>Bacteria</taxon>
        <taxon>Pseudomonadati</taxon>
        <taxon>Acidobacteriota</taxon>
        <taxon>Terriglobia</taxon>
        <taxon>Terriglobales</taxon>
        <taxon>Acidobacteriaceae</taxon>
        <taxon>Telmatobacter</taxon>
    </lineage>
</organism>
<accession>A0AAU7DF52</accession>
<reference evidence="1" key="1">
    <citation type="submission" date="2023-03" db="EMBL/GenBank/DDBJ databases">
        <title>Edaphobacter sp.</title>
        <authorList>
            <person name="Huber K.J."/>
            <person name="Papendorf J."/>
            <person name="Pilke C."/>
            <person name="Bunk B."/>
            <person name="Sproeer C."/>
            <person name="Pester M."/>
        </authorList>
    </citation>
    <scope>NUCLEOTIDE SEQUENCE</scope>
    <source>
        <strain evidence="1">DSM 110680</strain>
    </source>
</reference>
<gene>
    <name evidence="1" type="ORF">P8935_17230</name>
</gene>
<name>A0AAU7DF52_9BACT</name>
<sequence length="97" mass="10650">MTIECEASPVADPTDSATANHAVDTCMEAWTRAYQSTIGNNRGRSFAAAEAADAYQRTLPTLIEWMVSAASSLAWRMEWQSAPSKAQLLLAFSTRHR</sequence>
<dbReference type="AlphaFoldDB" id="A0AAU7DF52"/>
<proteinExistence type="predicted"/>